<feature type="region of interest" description="Disordered" evidence="1">
    <location>
        <begin position="1"/>
        <end position="82"/>
    </location>
</feature>
<name>A0A858R2S5_9PROT</name>
<keyword evidence="3" id="KW-1185">Reference proteome</keyword>
<evidence type="ECO:0000313" key="2">
    <source>
        <dbReference type="EMBL" id="QJE71695.1"/>
    </source>
</evidence>
<protein>
    <submittedName>
        <fullName evidence="2">Uncharacterized protein</fullName>
    </submittedName>
</protein>
<dbReference type="EMBL" id="CP051775">
    <property type="protein sequence ID" value="QJE71695.1"/>
    <property type="molecule type" value="Genomic_DNA"/>
</dbReference>
<feature type="compositionally biased region" description="Basic and acidic residues" evidence="1">
    <location>
        <begin position="50"/>
        <end position="60"/>
    </location>
</feature>
<dbReference type="Proteomes" id="UP000501891">
    <property type="component" value="Chromosome"/>
</dbReference>
<dbReference type="AlphaFoldDB" id="A0A858R2S5"/>
<proteinExistence type="predicted"/>
<accession>A0A858R2S5</accession>
<gene>
    <name evidence="2" type="ORF">HHL28_00635</name>
</gene>
<reference evidence="2" key="1">
    <citation type="submission" date="2020-04" db="EMBL/GenBank/DDBJ databases">
        <title>A desert anoxygenic phototrophic bacterium fixes CO2 using RubisCO under aerobic conditions.</title>
        <authorList>
            <person name="Tang K."/>
        </authorList>
    </citation>
    <scope>NUCLEOTIDE SEQUENCE [LARGE SCALE GENOMIC DNA]</scope>
    <source>
        <strain evidence="2">MIMtkB3</strain>
    </source>
</reference>
<sequence length="82" mass="8720">MTNQAPQKPGPGGMVNDDKDPTQRMPSGSSDGDPEARAILDQQHTGNHQKPNDESADKRGGTRAGAENVEPKDAPQKDRETG</sequence>
<evidence type="ECO:0000256" key="1">
    <source>
        <dbReference type="SAM" id="MobiDB-lite"/>
    </source>
</evidence>
<organism evidence="2 3">
    <name type="scientific">Aerophototrophica crusticola</name>
    <dbReference type="NCBI Taxonomy" id="1709002"/>
    <lineage>
        <taxon>Bacteria</taxon>
        <taxon>Pseudomonadati</taxon>
        <taxon>Pseudomonadota</taxon>
        <taxon>Alphaproteobacteria</taxon>
        <taxon>Rhodospirillales</taxon>
        <taxon>Rhodospirillaceae</taxon>
        <taxon>Aerophototrophica</taxon>
    </lineage>
</organism>
<feature type="compositionally biased region" description="Basic and acidic residues" evidence="1">
    <location>
        <begin position="69"/>
        <end position="82"/>
    </location>
</feature>
<evidence type="ECO:0000313" key="3">
    <source>
        <dbReference type="Proteomes" id="UP000501891"/>
    </source>
</evidence>
<dbReference type="KEGG" id="acru:HHL28_00635"/>